<protein>
    <recommendedName>
        <fullName evidence="1">Amidase domain-containing protein</fullName>
    </recommendedName>
</protein>
<reference evidence="2 3" key="1">
    <citation type="submission" date="2023-01" db="EMBL/GenBank/DDBJ databases">
        <title>Analysis of 21 Apiospora genomes using comparative genomics revels a genus with tremendous synthesis potential of carbohydrate active enzymes and secondary metabolites.</title>
        <authorList>
            <person name="Sorensen T."/>
        </authorList>
    </citation>
    <scope>NUCLEOTIDE SEQUENCE [LARGE SCALE GENOMIC DNA]</scope>
    <source>
        <strain evidence="2 3">CBS 24483</strain>
    </source>
</reference>
<evidence type="ECO:0000259" key="1">
    <source>
        <dbReference type="Pfam" id="PF01425"/>
    </source>
</evidence>
<dbReference type="InterPro" id="IPR000120">
    <property type="entry name" value="Amidase"/>
</dbReference>
<comment type="caution">
    <text evidence="2">The sequence shown here is derived from an EMBL/GenBank/DDBJ whole genome shotgun (WGS) entry which is preliminary data.</text>
</comment>
<dbReference type="EMBL" id="JAQQWE010000001">
    <property type="protein sequence ID" value="KAK7966649.1"/>
    <property type="molecule type" value="Genomic_DNA"/>
</dbReference>
<dbReference type="PANTHER" id="PTHR11895">
    <property type="entry name" value="TRANSAMIDASE"/>
    <property type="match status" value="1"/>
</dbReference>
<sequence length="186" mass="20539">SGESYPQPIQGVEYVGFIRRTVWQNAGFGALRRIWMHIGNAEPRFMPTVFPCDVPSHDAKVVSVTDEAKERNVPAFANCAVAQYRRSYLSGDVTPQDIVEALLPLIRCDISPPGIHSTAWVDIKIDLVLKAAEASTLRYRRQKSLGPLDGILVGIKDQYDVDGYSTMLGSSHDLTGRDQDGNAYNS</sequence>
<dbReference type="RefSeq" id="XP_066706041.1">
    <property type="nucleotide sequence ID" value="XM_066837148.1"/>
</dbReference>
<dbReference type="Pfam" id="PF01425">
    <property type="entry name" value="Amidase"/>
    <property type="match status" value="1"/>
</dbReference>
<dbReference type="Gene3D" id="3.90.1300.10">
    <property type="entry name" value="Amidase signature (AS) domain"/>
    <property type="match status" value="1"/>
</dbReference>
<dbReference type="Proteomes" id="UP001391051">
    <property type="component" value="Unassembled WGS sequence"/>
</dbReference>
<organism evidence="2 3">
    <name type="scientific">Apiospora aurea</name>
    <dbReference type="NCBI Taxonomy" id="335848"/>
    <lineage>
        <taxon>Eukaryota</taxon>
        <taxon>Fungi</taxon>
        <taxon>Dikarya</taxon>
        <taxon>Ascomycota</taxon>
        <taxon>Pezizomycotina</taxon>
        <taxon>Sordariomycetes</taxon>
        <taxon>Xylariomycetidae</taxon>
        <taxon>Amphisphaeriales</taxon>
        <taxon>Apiosporaceae</taxon>
        <taxon>Apiospora</taxon>
    </lineage>
</organism>
<evidence type="ECO:0000313" key="3">
    <source>
        <dbReference type="Proteomes" id="UP001391051"/>
    </source>
</evidence>
<name>A0ABR1QVF7_9PEZI</name>
<dbReference type="InterPro" id="IPR023631">
    <property type="entry name" value="Amidase_dom"/>
</dbReference>
<feature type="domain" description="Amidase" evidence="1">
    <location>
        <begin position="119"/>
        <end position="172"/>
    </location>
</feature>
<evidence type="ECO:0000313" key="2">
    <source>
        <dbReference type="EMBL" id="KAK7966649.1"/>
    </source>
</evidence>
<accession>A0ABR1QVF7</accession>
<gene>
    <name evidence="2" type="ORF">PG986_000926</name>
</gene>
<dbReference type="GeneID" id="92070210"/>
<feature type="non-terminal residue" evidence="2">
    <location>
        <position position="1"/>
    </location>
</feature>
<dbReference type="InterPro" id="IPR036928">
    <property type="entry name" value="AS_sf"/>
</dbReference>
<keyword evidence="3" id="KW-1185">Reference proteome</keyword>
<dbReference type="SUPFAM" id="SSF75304">
    <property type="entry name" value="Amidase signature (AS) enzymes"/>
    <property type="match status" value="1"/>
</dbReference>
<dbReference type="PANTHER" id="PTHR11895:SF67">
    <property type="entry name" value="AMIDASE DOMAIN-CONTAINING PROTEIN"/>
    <property type="match status" value="1"/>
</dbReference>
<proteinExistence type="predicted"/>